<gene>
    <name evidence="2" type="ORF">PGT21_022241</name>
    <name evidence="3" type="ORF">PGTUg99_036726</name>
</gene>
<dbReference type="EMBL" id="VSWC01000066">
    <property type="protein sequence ID" value="KAA1097865.1"/>
    <property type="molecule type" value="Genomic_DNA"/>
</dbReference>
<sequence>MSVKERKEETERKHWDWLDLSSDSEDGHLGSFSDGRQAKESEKEDHDDQFDGTGWGDGYEERGDTVYDHPPANWLPPLIDYPNHHYRIGSALHLDYIGQHLGLGGPEENLLLEVCLIPLKRREMTQSRQQNILGCFADIIG</sequence>
<dbReference type="EMBL" id="VDEP01000270">
    <property type="protein sequence ID" value="KAA1117176.1"/>
    <property type="molecule type" value="Genomic_DNA"/>
</dbReference>
<dbReference type="Proteomes" id="UP000324748">
    <property type="component" value="Unassembled WGS sequence"/>
</dbReference>
<comment type="caution">
    <text evidence="3">The sequence shown here is derived from an EMBL/GenBank/DDBJ whole genome shotgun (WGS) entry which is preliminary data.</text>
</comment>
<reference evidence="4 5" key="1">
    <citation type="submission" date="2019-05" db="EMBL/GenBank/DDBJ databases">
        <title>Emergence of the Ug99 lineage of the wheat stem rust pathogen through somatic hybridization.</title>
        <authorList>
            <person name="Li F."/>
            <person name="Upadhyaya N.M."/>
            <person name="Sperschneider J."/>
            <person name="Matny O."/>
            <person name="Nguyen-Phuc H."/>
            <person name="Mago R."/>
            <person name="Raley C."/>
            <person name="Miller M.E."/>
            <person name="Silverstein K.A.T."/>
            <person name="Henningsen E."/>
            <person name="Hirsch C.D."/>
            <person name="Visser B."/>
            <person name="Pretorius Z.A."/>
            <person name="Steffenson B.J."/>
            <person name="Schwessinger B."/>
            <person name="Dodds P.N."/>
            <person name="Figueroa M."/>
        </authorList>
    </citation>
    <scope>NUCLEOTIDE SEQUENCE [LARGE SCALE GENOMIC DNA]</scope>
    <source>
        <strain evidence="2">21-0</strain>
        <strain evidence="3 5">Ug99</strain>
    </source>
</reference>
<feature type="compositionally biased region" description="Basic and acidic residues" evidence="1">
    <location>
        <begin position="1"/>
        <end position="17"/>
    </location>
</feature>
<feature type="region of interest" description="Disordered" evidence="1">
    <location>
        <begin position="1"/>
        <end position="66"/>
    </location>
</feature>
<dbReference type="Proteomes" id="UP000325313">
    <property type="component" value="Unassembled WGS sequence"/>
</dbReference>
<organism evidence="3 5">
    <name type="scientific">Puccinia graminis f. sp. tritici</name>
    <dbReference type="NCBI Taxonomy" id="56615"/>
    <lineage>
        <taxon>Eukaryota</taxon>
        <taxon>Fungi</taxon>
        <taxon>Dikarya</taxon>
        <taxon>Basidiomycota</taxon>
        <taxon>Pucciniomycotina</taxon>
        <taxon>Pucciniomycetes</taxon>
        <taxon>Pucciniales</taxon>
        <taxon>Pucciniaceae</taxon>
        <taxon>Puccinia</taxon>
    </lineage>
</organism>
<accession>A0A5B0QV86</accession>
<evidence type="ECO:0000313" key="5">
    <source>
        <dbReference type="Proteomes" id="UP000325313"/>
    </source>
</evidence>
<proteinExistence type="predicted"/>
<evidence type="ECO:0000313" key="2">
    <source>
        <dbReference type="EMBL" id="KAA1097865.1"/>
    </source>
</evidence>
<feature type="compositionally biased region" description="Basic and acidic residues" evidence="1">
    <location>
        <begin position="36"/>
        <end position="46"/>
    </location>
</feature>
<evidence type="ECO:0000313" key="3">
    <source>
        <dbReference type="EMBL" id="KAA1117176.1"/>
    </source>
</evidence>
<protein>
    <submittedName>
        <fullName evidence="3">Uncharacterized protein</fullName>
    </submittedName>
</protein>
<name>A0A5B0QV86_PUCGR</name>
<evidence type="ECO:0000256" key="1">
    <source>
        <dbReference type="SAM" id="MobiDB-lite"/>
    </source>
</evidence>
<keyword evidence="4" id="KW-1185">Reference proteome</keyword>
<evidence type="ECO:0000313" key="4">
    <source>
        <dbReference type="Proteomes" id="UP000324748"/>
    </source>
</evidence>
<dbReference type="AlphaFoldDB" id="A0A5B0QV86"/>